<evidence type="ECO:0000313" key="1">
    <source>
        <dbReference type="EMBL" id="WFR78453.1"/>
    </source>
</evidence>
<protein>
    <submittedName>
        <fullName evidence="1">AbrB family transcriptional regulator</fullName>
    </submittedName>
</protein>
<keyword evidence="2" id="KW-1185">Reference proteome</keyword>
<gene>
    <name evidence="1" type="ORF">P9875_22525</name>
</gene>
<proteinExistence type="predicted"/>
<dbReference type="EMBL" id="CP121464">
    <property type="protein sequence ID" value="WFR78453.1"/>
    <property type="molecule type" value="Genomic_DNA"/>
</dbReference>
<name>A0ABY8I0R0_9BURK</name>
<organism evidence="1 2">
    <name type="scientific">Janthinobacterium rivuli</name>
    <dbReference type="NCBI Taxonomy" id="2751478"/>
    <lineage>
        <taxon>Bacteria</taxon>
        <taxon>Pseudomonadati</taxon>
        <taxon>Pseudomonadota</taxon>
        <taxon>Betaproteobacteria</taxon>
        <taxon>Burkholderiales</taxon>
        <taxon>Oxalobacteraceae</taxon>
        <taxon>Janthinobacterium</taxon>
    </lineage>
</organism>
<evidence type="ECO:0000313" key="2">
    <source>
        <dbReference type="Proteomes" id="UP001219584"/>
    </source>
</evidence>
<dbReference type="Pfam" id="PF05145">
    <property type="entry name" value="AbrB"/>
    <property type="match status" value="1"/>
</dbReference>
<dbReference type="InterPro" id="IPR007820">
    <property type="entry name" value="AbrB_fam"/>
</dbReference>
<dbReference type="RefSeq" id="WP_161784176.1">
    <property type="nucleotide sequence ID" value="NZ_CP121464.1"/>
</dbReference>
<reference evidence="1 2" key="1">
    <citation type="submission" date="2023-04" db="EMBL/GenBank/DDBJ databases">
        <title>Nanopore sequencing of Janthinobacterium from water.</title>
        <authorList>
            <person name="Ciuchcinski K."/>
            <person name="Rokowska A."/>
            <person name="Dziewit L."/>
        </authorList>
    </citation>
    <scope>NUCLEOTIDE SEQUENCE [LARGE SCALE GENOMIC DNA]</scope>
    <source>
        <strain evidence="1 2">DEMB2</strain>
    </source>
</reference>
<accession>A0ABY8I0R0</accession>
<sequence>MSHWQGIHPCKAILATSSDGVANMSLTAKTLHMGAPIVTAFHVFSC</sequence>
<dbReference type="Proteomes" id="UP001219584">
    <property type="component" value="Chromosome"/>
</dbReference>